<dbReference type="EMBL" id="CP010086">
    <property type="protein sequence ID" value="AJG99657.1"/>
    <property type="molecule type" value="Genomic_DNA"/>
</dbReference>
<dbReference type="RefSeq" id="WP_041897171.1">
    <property type="nucleotide sequence ID" value="NZ_CP010086.2"/>
</dbReference>
<name>A0A0B5QNT4_CLOBE</name>
<organism evidence="3 4">
    <name type="scientific">Clostridium beijerinckii</name>
    <name type="common">Clostridium MP</name>
    <dbReference type="NCBI Taxonomy" id="1520"/>
    <lineage>
        <taxon>Bacteria</taxon>
        <taxon>Bacillati</taxon>
        <taxon>Bacillota</taxon>
        <taxon>Clostridia</taxon>
        <taxon>Eubacteriales</taxon>
        <taxon>Clostridiaceae</taxon>
        <taxon>Clostridium</taxon>
    </lineage>
</organism>
<evidence type="ECO:0000313" key="4">
    <source>
        <dbReference type="Proteomes" id="UP000031866"/>
    </source>
</evidence>
<dbReference type="Gene3D" id="3.90.79.10">
    <property type="entry name" value="Nucleoside Triphosphate Pyrophosphohydrolase"/>
    <property type="match status" value="1"/>
</dbReference>
<evidence type="ECO:0000259" key="2">
    <source>
        <dbReference type="PROSITE" id="PS51462"/>
    </source>
</evidence>
<feature type="domain" description="Nudix hydrolase" evidence="2">
    <location>
        <begin position="41"/>
        <end position="182"/>
    </location>
</feature>
<dbReference type="PROSITE" id="PS51462">
    <property type="entry name" value="NUDIX"/>
    <property type="match status" value="1"/>
</dbReference>
<dbReference type="InterPro" id="IPR000086">
    <property type="entry name" value="NUDIX_hydrolase_dom"/>
</dbReference>
<gene>
    <name evidence="3" type="ORF">LF65_03090</name>
</gene>
<dbReference type="PANTHER" id="PTHR43736:SF1">
    <property type="entry name" value="DIHYDRONEOPTERIN TRIPHOSPHATE DIPHOSPHATASE"/>
    <property type="match status" value="1"/>
</dbReference>
<dbReference type="SUPFAM" id="SSF55811">
    <property type="entry name" value="Nudix"/>
    <property type="match status" value="1"/>
</dbReference>
<dbReference type="KEGG" id="cbei:LF65_03090"/>
<dbReference type="Pfam" id="PF00293">
    <property type="entry name" value="NUDIX"/>
    <property type="match status" value="1"/>
</dbReference>
<dbReference type="InterPro" id="IPR015797">
    <property type="entry name" value="NUDIX_hydrolase-like_dom_sf"/>
</dbReference>
<dbReference type="OrthoDB" id="9787880at2"/>
<dbReference type="Proteomes" id="UP000031866">
    <property type="component" value="Chromosome"/>
</dbReference>
<dbReference type="CDD" id="cd03674">
    <property type="entry name" value="NUDIX_Hydrolase"/>
    <property type="match status" value="1"/>
</dbReference>
<proteinExistence type="inferred from homology"/>
<sequence length="185" mass="21255">MEWIDAVKEYNPCNEQEMKDKEIILKYSRIFDDILTRDNEIIHMTSSAFVINKSRSKVLMVYHNIYNSWAWTGGHADGEKDLLFVAIKEAGEETGVKKLIPVNNEIASIDILPVFGHIKKGKFVSPHLHASLAYIIEADETEELIVKPDENSAVKWIPIDEINIFSNELHMKKVYDKIVSKIKNL</sequence>
<comment type="similarity">
    <text evidence="1">Belongs to the Nudix hydrolase family.</text>
</comment>
<evidence type="ECO:0000313" key="3">
    <source>
        <dbReference type="EMBL" id="AJG99657.1"/>
    </source>
</evidence>
<protein>
    <submittedName>
        <fullName evidence="3">NUDIX hydrolase</fullName>
    </submittedName>
</protein>
<reference evidence="4" key="1">
    <citation type="submission" date="2014-12" db="EMBL/GenBank/DDBJ databases">
        <title>Genome sequence of Clostridium beijerinckii strain 59B.</title>
        <authorList>
            <person name="Little G.T."/>
            <person name="Minton N.P."/>
        </authorList>
    </citation>
    <scope>NUCLEOTIDE SEQUENCE [LARGE SCALE GENOMIC DNA]</scope>
    <source>
        <strain evidence="4">59B</strain>
    </source>
</reference>
<evidence type="ECO:0000256" key="1">
    <source>
        <dbReference type="ARBA" id="ARBA00005582"/>
    </source>
</evidence>
<keyword evidence="3" id="KW-0378">Hydrolase</keyword>
<accession>A0A0B5QNT4</accession>
<dbReference type="GO" id="GO:0016787">
    <property type="term" value="F:hydrolase activity"/>
    <property type="evidence" value="ECO:0007669"/>
    <property type="project" value="UniProtKB-KW"/>
</dbReference>
<dbReference type="PANTHER" id="PTHR43736">
    <property type="entry name" value="ADP-RIBOSE PYROPHOSPHATASE"/>
    <property type="match status" value="1"/>
</dbReference>
<dbReference type="STRING" id="1520.LF65_03090"/>
<dbReference type="AlphaFoldDB" id="A0A0B5QNT4"/>